<dbReference type="RefSeq" id="WP_156723901.1">
    <property type="nucleotide sequence ID" value="NZ_CACRSX010000040.1"/>
</dbReference>
<sequence length="415" mass="49463">MDIQLFDFEKNILKGKEKEKIMLSDDEINEKYEIGEARIVTEQGSIKLPLVKEIFSSDKYERKPIYQRRITWDTKKRSRLIESFIMNIPVPPVFMYEIDFGKYEVMDGLQRISTIIDFYTDVFELEGLTEWPELNGKKYSELPKKIKEGIDRRQISMVSLLKESAKTLMQEQKMKRMVFERLNTGGVKLEEQEIRNALYDGEFNRMCKRLSENKTFRKLWGIPVDIKNDDNLKELDNLDIVDSLDVTEELATNNLYMRMYDVELVLRFFSMRHVKEFSGQLADFLDRCLIVGNELLEQDKDKIKLFEELFLTTIEKANALFGTDAFCQYKEIRGKLKWSKPQKMIYDAMMLSLTKYEIDLNYDFEKIHIKKYMEKKYVEKMELFNGKKQSKNDILERMIFFDEVIHNILEGKINE</sequence>
<name>A0A6N2V2U4_ANAHA</name>
<dbReference type="InterPro" id="IPR004919">
    <property type="entry name" value="GmrSD_N"/>
</dbReference>
<evidence type="ECO:0000313" key="2">
    <source>
        <dbReference type="EMBL" id="VYT22701.1"/>
    </source>
</evidence>
<dbReference type="PANTHER" id="PTHR39639">
    <property type="entry name" value="CHROMOSOME 16, WHOLE GENOME SHOTGUN SEQUENCE"/>
    <property type="match status" value="1"/>
</dbReference>
<dbReference type="PANTHER" id="PTHR39639:SF1">
    <property type="entry name" value="DUF262 DOMAIN-CONTAINING PROTEIN"/>
    <property type="match status" value="1"/>
</dbReference>
<reference evidence="2" key="1">
    <citation type="submission" date="2019-11" db="EMBL/GenBank/DDBJ databases">
        <authorList>
            <person name="Feng L."/>
        </authorList>
    </citation>
    <scope>NUCLEOTIDE SEQUENCE</scope>
    <source>
        <strain evidence="2">AhadrusLFYP4</strain>
    </source>
</reference>
<protein>
    <recommendedName>
        <fullName evidence="1">GmrSD restriction endonucleases N-terminal domain-containing protein</fullName>
    </recommendedName>
</protein>
<evidence type="ECO:0000259" key="1">
    <source>
        <dbReference type="Pfam" id="PF03235"/>
    </source>
</evidence>
<dbReference type="Pfam" id="PF03235">
    <property type="entry name" value="GmrSD_N"/>
    <property type="match status" value="1"/>
</dbReference>
<accession>A0A6N2V2U4</accession>
<dbReference type="EMBL" id="CACRSX010000040">
    <property type="protein sequence ID" value="VYT22701.1"/>
    <property type="molecule type" value="Genomic_DNA"/>
</dbReference>
<dbReference type="AlphaFoldDB" id="A0A6N2V2U4"/>
<organism evidence="2">
    <name type="scientific">Anaerostipes hadrus</name>
    <dbReference type="NCBI Taxonomy" id="649756"/>
    <lineage>
        <taxon>Bacteria</taxon>
        <taxon>Bacillati</taxon>
        <taxon>Bacillota</taxon>
        <taxon>Clostridia</taxon>
        <taxon>Lachnospirales</taxon>
        <taxon>Lachnospiraceae</taxon>
        <taxon>Anaerostipes</taxon>
    </lineage>
</organism>
<proteinExistence type="predicted"/>
<gene>
    <name evidence="2" type="ORF">AHLFYP4_02151</name>
</gene>
<feature type="domain" description="GmrSD restriction endonucleases N-terminal" evidence="1">
    <location>
        <begin position="51"/>
        <end position="199"/>
    </location>
</feature>